<dbReference type="InterPro" id="IPR038371">
    <property type="entry name" value="Cu_polyphenol_OxRdtase_sf"/>
</dbReference>
<evidence type="ECO:0000256" key="6">
    <source>
        <dbReference type="ARBA" id="ARBA00022801"/>
    </source>
</evidence>
<dbReference type="NCBIfam" id="TIGR00726">
    <property type="entry name" value="peptidoglycan editing factor PgeF"/>
    <property type="match status" value="1"/>
</dbReference>
<dbReference type="Proteomes" id="UP000602647">
    <property type="component" value="Unassembled WGS sequence"/>
</dbReference>
<dbReference type="RefSeq" id="WP_187302925.1">
    <property type="nucleotide sequence ID" value="NZ_JACRYT010000007.1"/>
</dbReference>
<dbReference type="PANTHER" id="PTHR30616">
    <property type="entry name" value="UNCHARACTERIZED PROTEIN YFIH"/>
    <property type="match status" value="1"/>
</dbReference>
<dbReference type="InterPro" id="IPR011324">
    <property type="entry name" value="Cytotoxic_necrot_fac-like_cat"/>
</dbReference>
<dbReference type="GO" id="GO:0016787">
    <property type="term" value="F:hydrolase activity"/>
    <property type="evidence" value="ECO:0007669"/>
    <property type="project" value="UniProtKB-KW"/>
</dbReference>
<keyword evidence="13" id="KW-1185">Reference proteome</keyword>
<dbReference type="Gene3D" id="3.60.140.10">
    <property type="entry name" value="CNF1/YfiH-like putative cysteine hydrolases"/>
    <property type="match status" value="1"/>
</dbReference>
<gene>
    <name evidence="12" type="primary">pgeF</name>
    <name evidence="12" type="ORF">H9L42_08260</name>
</gene>
<proteinExistence type="inferred from homology"/>
<dbReference type="CDD" id="cd16833">
    <property type="entry name" value="YfiH"/>
    <property type="match status" value="1"/>
</dbReference>
<comment type="function">
    <text evidence="2">Purine nucleoside enzyme that catalyzes the phosphorolysis of adenosine and inosine nucleosides, yielding D-ribose 1-phosphate and the respective free bases, adenine and hypoxanthine. Also catalyzes the phosphorolysis of S-methyl-5'-thioadenosine into adenine and S-methyl-5-thio-alpha-D-ribose 1-phosphate. Also has adenosine deaminase activity.</text>
</comment>
<evidence type="ECO:0000313" key="13">
    <source>
        <dbReference type="Proteomes" id="UP000602647"/>
    </source>
</evidence>
<evidence type="ECO:0000256" key="3">
    <source>
        <dbReference type="ARBA" id="ARBA00007353"/>
    </source>
</evidence>
<dbReference type="Pfam" id="PF02578">
    <property type="entry name" value="Cu-oxidase_4"/>
    <property type="match status" value="1"/>
</dbReference>
<evidence type="ECO:0000256" key="11">
    <source>
        <dbReference type="RuleBase" id="RU361274"/>
    </source>
</evidence>
<dbReference type="GO" id="GO:0017061">
    <property type="term" value="F:S-methyl-5-thioadenosine phosphorylase activity"/>
    <property type="evidence" value="ECO:0007669"/>
    <property type="project" value="UniProtKB-EC"/>
</dbReference>
<comment type="catalytic activity">
    <reaction evidence="1">
        <text>inosine + phosphate = alpha-D-ribose 1-phosphate + hypoxanthine</text>
        <dbReference type="Rhea" id="RHEA:27646"/>
        <dbReference type="ChEBI" id="CHEBI:17368"/>
        <dbReference type="ChEBI" id="CHEBI:17596"/>
        <dbReference type="ChEBI" id="CHEBI:43474"/>
        <dbReference type="ChEBI" id="CHEBI:57720"/>
        <dbReference type="EC" id="2.4.2.1"/>
    </reaction>
    <physiologicalReaction direction="left-to-right" evidence="1">
        <dbReference type="Rhea" id="RHEA:27647"/>
    </physiologicalReaction>
</comment>
<comment type="caution">
    <text evidence="12">The sequence shown here is derived from an EMBL/GenBank/DDBJ whole genome shotgun (WGS) entry which is preliminary data.</text>
</comment>
<protein>
    <recommendedName>
        <fullName evidence="11">Purine nucleoside phosphorylase</fullName>
    </recommendedName>
</protein>
<dbReference type="GO" id="GO:0005507">
    <property type="term" value="F:copper ion binding"/>
    <property type="evidence" value="ECO:0007669"/>
    <property type="project" value="TreeGrafter"/>
</dbReference>
<dbReference type="EMBL" id="JACRYT010000007">
    <property type="protein sequence ID" value="MBC6679820.1"/>
    <property type="molecule type" value="Genomic_DNA"/>
</dbReference>
<comment type="catalytic activity">
    <reaction evidence="9">
        <text>adenosine + phosphate = alpha-D-ribose 1-phosphate + adenine</text>
        <dbReference type="Rhea" id="RHEA:27642"/>
        <dbReference type="ChEBI" id="CHEBI:16335"/>
        <dbReference type="ChEBI" id="CHEBI:16708"/>
        <dbReference type="ChEBI" id="CHEBI:43474"/>
        <dbReference type="ChEBI" id="CHEBI:57720"/>
        <dbReference type="EC" id="2.4.2.1"/>
    </reaction>
    <physiologicalReaction direction="left-to-right" evidence="9">
        <dbReference type="Rhea" id="RHEA:27643"/>
    </physiologicalReaction>
</comment>
<reference evidence="12" key="1">
    <citation type="submission" date="2020-08" db="EMBL/GenBank/DDBJ databases">
        <title>Genome public.</title>
        <authorList>
            <person name="Liu C."/>
            <person name="Sun Q."/>
        </authorList>
    </citation>
    <scope>NUCLEOTIDE SEQUENCE</scope>
    <source>
        <strain evidence="12">BX12</strain>
    </source>
</reference>
<evidence type="ECO:0000256" key="1">
    <source>
        <dbReference type="ARBA" id="ARBA00000553"/>
    </source>
</evidence>
<evidence type="ECO:0000256" key="4">
    <source>
        <dbReference type="ARBA" id="ARBA00022679"/>
    </source>
</evidence>
<accession>A0A923NNH9</accession>
<keyword evidence="5" id="KW-0479">Metal-binding</keyword>
<keyword evidence="7" id="KW-0862">Zinc</keyword>
<dbReference type="SUPFAM" id="SSF64438">
    <property type="entry name" value="CNF1/YfiH-like putative cysteine hydrolases"/>
    <property type="match status" value="1"/>
</dbReference>
<evidence type="ECO:0000256" key="7">
    <source>
        <dbReference type="ARBA" id="ARBA00022833"/>
    </source>
</evidence>
<evidence type="ECO:0000256" key="9">
    <source>
        <dbReference type="ARBA" id="ARBA00048968"/>
    </source>
</evidence>
<dbReference type="InterPro" id="IPR003730">
    <property type="entry name" value="Cu_polyphenol_OxRdtase"/>
</dbReference>
<comment type="catalytic activity">
    <reaction evidence="8">
        <text>adenosine + H2O + H(+) = inosine + NH4(+)</text>
        <dbReference type="Rhea" id="RHEA:24408"/>
        <dbReference type="ChEBI" id="CHEBI:15377"/>
        <dbReference type="ChEBI" id="CHEBI:15378"/>
        <dbReference type="ChEBI" id="CHEBI:16335"/>
        <dbReference type="ChEBI" id="CHEBI:17596"/>
        <dbReference type="ChEBI" id="CHEBI:28938"/>
        <dbReference type="EC" id="3.5.4.4"/>
    </reaction>
    <physiologicalReaction direction="left-to-right" evidence="8">
        <dbReference type="Rhea" id="RHEA:24409"/>
    </physiologicalReaction>
</comment>
<organism evidence="12 13">
    <name type="scientific">Zhenpiania hominis</name>
    <dbReference type="NCBI Taxonomy" id="2763644"/>
    <lineage>
        <taxon>Bacteria</taxon>
        <taxon>Bacillati</taxon>
        <taxon>Bacillota</taxon>
        <taxon>Clostridia</taxon>
        <taxon>Peptostreptococcales</taxon>
        <taxon>Anaerovoracaceae</taxon>
        <taxon>Zhenpiania</taxon>
    </lineage>
</organism>
<name>A0A923NNH9_9FIRM</name>
<dbReference type="PANTHER" id="PTHR30616:SF2">
    <property type="entry name" value="PURINE NUCLEOSIDE PHOSPHORYLASE LACC1"/>
    <property type="match status" value="1"/>
</dbReference>
<evidence type="ECO:0000256" key="8">
    <source>
        <dbReference type="ARBA" id="ARBA00047989"/>
    </source>
</evidence>
<sequence length="236" mass="26640">MEPLYLEVFAEFPQVKGFFATKNGTSEGSPYYHEETIRRQGLETMNFVWPGQVHKDHIEVIEKRREEPQRFPDTDGVITNVPEVLLTTVHADCLPVYFFDPEKKAIGLVHAGWRGSVLGIAAKAARKMADVFSCRPEDIRAFIGPGISRCCFETGPEVIQAFREAFDFADEFAEPKGEKYNIDLKGINKRQLLREGLEEGHIAVSAHCTCCEPELFCSYRREGGTYKRMGAGLCLL</sequence>
<keyword evidence="6" id="KW-0378">Hydrolase</keyword>
<evidence type="ECO:0000313" key="12">
    <source>
        <dbReference type="EMBL" id="MBC6679820.1"/>
    </source>
</evidence>
<comment type="catalytic activity">
    <reaction evidence="10">
        <text>S-methyl-5'-thioadenosine + phosphate = 5-(methylsulfanyl)-alpha-D-ribose 1-phosphate + adenine</text>
        <dbReference type="Rhea" id="RHEA:11852"/>
        <dbReference type="ChEBI" id="CHEBI:16708"/>
        <dbReference type="ChEBI" id="CHEBI:17509"/>
        <dbReference type="ChEBI" id="CHEBI:43474"/>
        <dbReference type="ChEBI" id="CHEBI:58533"/>
        <dbReference type="EC" id="2.4.2.28"/>
    </reaction>
    <physiologicalReaction direction="left-to-right" evidence="10">
        <dbReference type="Rhea" id="RHEA:11853"/>
    </physiologicalReaction>
</comment>
<evidence type="ECO:0000256" key="10">
    <source>
        <dbReference type="ARBA" id="ARBA00049893"/>
    </source>
</evidence>
<dbReference type="AlphaFoldDB" id="A0A923NNH9"/>
<comment type="similarity">
    <text evidence="3 11">Belongs to the purine nucleoside phosphorylase YfiH/LACC1 family.</text>
</comment>
<evidence type="ECO:0000256" key="5">
    <source>
        <dbReference type="ARBA" id="ARBA00022723"/>
    </source>
</evidence>
<keyword evidence="4" id="KW-0808">Transferase</keyword>
<evidence type="ECO:0000256" key="2">
    <source>
        <dbReference type="ARBA" id="ARBA00003215"/>
    </source>
</evidence>